<evidence type="ECO:0000256" key="1">
    <source>
        <dbReference type="SAM" id="MobiDB-lite"/>
    </source>
</evidence>
<feature type="region of interest" description="Disordered" evidence="1">
    <location>
        <begin position="492"/>
        <end position="515"/>
    </location>
</feature>
<feature type="region of interest" description="Disordered" evidence="1">
    <location>
        <begin position="89"/>
        <end position="110"/>
    </location>
</feature>
<sequence length="556" mass="62270">MYIKQSASSSYRYLEAELNTTTNYNTQDLEPASGKYTHHILRSRPEQFARQAPSMSDNNRYTEPRTQQSAEDLSKDTEMNLDSCSIAAAQPTASPSGKSHGTKDHSKFSATAKTPVISKVAGCEEYADIQMNSESQTFMWAPTESHESRADHPVTSTKAQPSSKSIISVVEASDSLTALPTTVKARQELYDVVRPRPQQAPKIPLKVAPGAFRGISSMIADETMIHDGRKTSRRSGPGKSTFPKDVFSYAIPVTSPVQQAKREVDFIGSADYYDVRYDEVQQSMGGTYLIVYSRDLDQGHEPCGEYEVYPVSYDNRITVLPTGAATPVQCGKKSAVFHKSKNWAEGEVDFNNRFYTFWLQPRWSSDGIQAACKLKQEFPGESPQTCLLDQTLDTGVNGGLISTARFGSKYMRTDKPWSEDRSSPMPDRFGFKFIALDLGTWAFTTGDESFRRVIGVKIPDKKDVASGFLLNQRITWHEYGPEMIHVTDYRPASIQAPKGSQRKQEKDVLSRDKRETWADQVEADDRATIKDRKKTGNDGGVRMIRDDELFAGLRRR</sequence>
<accession>A0A1E1ME99</accession>
<dbReference type="Proteomes" id="UP000177625">
    <property type="component" value="Unassembled WGS sequence"/>
</dbReference>
<gene>
    <name evidence="2" type="ORF">RSE6_07966</name>
</gene>
<evidence type="ECO:0000313" key="3">
    <source>
        <dbReference type="Proteomes" id="UP000177625"/>
    </source>
</evidence>
<proteinExistence type="predicted"/>
<feature type="compositionally biased region" description="Polar residues" evidence="1">
    <location>
        <begin position="53"/>
        <end position="71"/>
    </location>
</feature>
<evidence type="ECO:0000313" key="2">
    <source>
        <dbReference type="EMBL" id="CZT47410.1"/>
    </source>
</evidence>
<feature type="region of interest" description="Disordered" evidence="1">
    <location>
        <begin position="46"/>
        <end position="75"/>
    </location>
</feature>
<dbReference type="AlphaFoldDB" id="A0A1E1ME99"/>
<name>A0A1E1ME99_RHYSE</name>
<keyword evidence="3" id="KW-1185">Reference proteome</keyword>
<reference evidence="3" key="1">
    <citation type="submission" date="2016-03" db="EMBL/GenBank/DDBJ databases">
        <authorList>
            <person name="Guldener U."/>
        </authorList>
    </citation>
    <scope>NUCLEOTIDE SEQUENCE [LARGE SCALE GENOMIC DNA]</scope>
</reference>
<organism evidence="2 3">
    <name type="scientific">Rhynchosporium secalis</name>
    <name type="common">Barley scald fungus</name>
    <dbReference type="NCBI Taxonomy" id="38038"/>
    <lineage>
        <taxon>Eukaryota</taxon>
        <taxon>Fungi</taxon>
        <taxon>Dikarya</taxon>
        <taxon>Ascomycota</taxon>
        <taxon>Pezizomycotina</taxon>
        <taxon>Leotiomycetes</taxon>
        <taxon>Helotiales</taxon>
        <taxon>Ploettnerulaceae</taxon>
        <taxon>Rhynchosporium</taxon>
    </lineage>
</organism>
<dbReference type="EMBL" id="FJVC01000281">
    <property type="protein sequence ID" value="CZT47410.1"/>
    <property type="molecule type" value="Genomic_DNA"/>
</dbReference>
<feature type="compositionally biased region" description="Basic and acidic residues" evidence="1">
    <location>
        <begin position="502"/>
        <end position="515"/>
    </location>
</feature>
<protein>
    <submittedName>
        <fullName evidence="2">Uncharacterized protein</fullName>
    </submittedName>
</protein>